<dbReference type="Gene3D" id="1.10.260.40">
    <property type="entry name" value="lambda repressor-like DNA-binding domains"/>
    <property type="match status" value="1"/>
</dbReference>
<gene>
    <name evidence="2" type="primary">50</name>
    <name evidence="2" type="ORF">SEA_TILLYBOBJOE_50</name>
</gene>
<dbReference type="InterPro" id="IPR001387">
    <property type="entry name" value="Cro/C1-type_HTH"/>
</dbReference>
<evidence type="ECO:0000313" key="2">
    <source>
        <dbReference type="EMBL" id="AXQ62281.1"/>
    </source>
</evidence>
<dbReference type="Proteomes" id="UP000263402">
    <property type="component" value="Segment"/>
</dbReference>
<dbReference type="KEGG" id="vg:65115882"/>
<dbReference type="PROSITE" id="PS50943">
    <property type="entry name" value="HTH_CROC1"/>
    <property type="match status" value="1"/>
</dbReference>
<dbReference type="GO" id="GO:0003677">
    <property type="term" value="F:DNA binding"/>
    <property type="evidence" value="ECO:0007669"/>
    <property type="project" value="InterPro"/>
</dbReference>
<proteinExistence type="predicted"/>
<dbReference type="EMBL" id="MH669015">
    <property type="protein sequence ID" value="AXQ62281.1"/>
    <property type="molecule type" value="Genomic_DNA"/>
</dbReference>
<evidence type="ECO:0000313" key="3">
    <source>
        <dbReference type="Proteomes" id="UP000263402"/>
    </source>
</evidence>
<reference evidence="2 3" key="1">
    <citation type="submission" date="2018-07" db="EMBL/GenBank/DDBJ databases">
        <authorList>
            <person name="Washington J.M."/>
            <person name="Stoner K.N."/>
            <person name="Veracka M."/>
            <person name="Ewers R.M."/>
            <person name="Paschalis M.I."/>
            <person name="Maciver D.B."/>
            <person name="Nichols C.D."/>
            <person name="Santiago X."/>
            <person name="Osorio S.M."/>
            <person name="Scaff D.S."/>
            <person name="Mercado F.J."/>
            <person name="Tamondong K.G."/>
            <person name="Nicholson R.L."/>
            <person name="Antonucci M.K."/>
            <person name="Anger G.K."/>
            <person name="Petit-Frere T."/>
            <person name="Garlena R.A."/>
            <person name="Russell D.A."/>
            <person name="Pope W.H."/>
            <person name="Jacobs-Sera D."/>
            <person name="Hatfull G.F."/>
        </authorList>
    </citation>
    <scope>NUCLEOTIDE SEQUENCE [LARGE SCALE GENOMIC DNA]</scope>
</reference>
<accession>A0A385DSC3</accession>
<dbReference type="GeneID" id="65115882"/>
<dbReference type="RefSeq" id="YP_010098213.1">
    <property type="nucleotide sequence ID" value="NC_055765.1"/>
</dbReference>
<evidence type="ECO:0000259" key="1">
    <source>
        <dbReference type="PROSITE" id="PS50943"/>
    </source>
</evidence>
<dbReference type="InterPro" id="IPR010982">
    <property type="entry name" value="Lambda_DNA-bd_dom_sf"/>
</dbReference>
<protein>
    <submittedName>
        <fullName evidence="2">Cro protein</fullName>
    </submittedName>
</protein>
<sequence>MSQAALSKRLAGRLPFTVDELGELATFLGVPIESFFVEARRAVPA</sequence>
<keyword evidence="3" id="KW-1185">Reference proteome</keyword>
<name>A0A385DSC3_9CAUD</name>
<organism evidence="2 3">
    <name type="scientific">Gordonia phage TillyBobJoe</name>
    <dbReference type="NCBI Taxonomy" id="2301560"/>
    <lineage>
        <taxon>Viruses</taxon>
        <taxon>Duplodnaviria</taxon>
        <taxon>Heunggongvirae</taxon>
        <taxon>Uroviricota</taxon>
        <taxon>Caudoviricetes</taxon>
        <taxon>Stackebrandtviridae</taxon>
        <taxon>Frickvirinae</taxon>
        <taxon>Wizardvirus</taxon>
        <taxon>Wizardvirus tillybobjoe</taxon>
    </lineage>
</organism>
<feature type="domain" description="HTH cro/C1-type" evidence="1">
    <location>
        <begin position="1"/>
        <end position="35"/>
    </location>
</feature>